<evidence type="ECO:0000313" key="3">
    <source>
        <dbReference type="Proteomes" id="UP000186601"/>
    </source>
</evidence>
<evidence type="ECO:0000313" key="2">
    <source>
        <dbReference type="EMBL" id="PSS37191.1"/>
    </source>
</evidence>
<proteinExistence type="predicted"/>
<dbReference type="EMBL" id="MLYV02000079">
    <property type="protein sequence ID" value="PSS37191.1"/>
    <property type="molecule type" value="Genomic_DNA"/>
</dbReference>
<dbReference type="OrthoDB" id="3365514at2759"/>
<evidence type="ECO:0000256" key="1">
    <source>
        <dbReference type="SAM" id="MobiDB-lite"/>
    </source>
</evidence>
<accession>A0A2R6S4I4</accession>
<feature type="region of interest" description="Disordered" evidence="1">
    <location>
        <begin position="1"/>
        <end position="32"/>
    </location>
</feature>
<feature type="compositionally biased region" description="Low complexity" evidence="1">
    <location>
        <begin position="70"/>
        <end position="88"/>
    </location>
</feature>
<keyword evidence="3" id="KW-1185">Reference proteome</keyword>
<feature type="region of interest" description="Disordered" evidence="1">
    <location>
        <begin position="53"/>
        <end position="115"/>
    </location>
</feature>
<dbReference type="Proteomes" id="UP000186601">
    <property type="component" value="Unassembled WGS sequence"/>
</dbReference>
<comment type="caution">
    <text evidence="2">The sequence shown here is derived from an EMBL/GenBank/DDBJ whole genome shotgun (WGS) entry which is preliminary data.</text>
</comment>
<name>A0A2R6S4I4_9APHY</name>
<sequence length="386" mass="40750">MAAPSKDTANAPRTLAQSMPPPPDPPPPQGLLVSEANALSTSLRQRAITVLKRDLTRQRDRLKAAEAEAEAAARASDAASTPSTTTLAINSCATAERSESEASTTQLQKASLPARRQSTISLSSLHRPPFPHKLDLSSVSLRLNPDDPTHQSGFPSPVTLAPKSSISRVPPDFTFGPPTHDVDIDLTVSDENVGVGTQASLPPGPSVRLDPALGTSADKPIELDLDIDMDMFNTDTQPDIDAARGDLNVSGPVTIKREEPIDVDFLKSLSGDTGDAEFLHSLEVSQLPQQAVGSSNPSSDILTQMSSENAMQQPNQTGLSAIPPSPGTLLANLQRATANEHSIGDIHLQPEFSFDGGFLEPQMDISGFFSDMGPKDFGGEGSKPTA</sequence>
<protein>
    <submittedName>
        <fullName evidence="2">Uncharacterized protein</fullName>
    </submittedName>
</protein>
<feature type="region of interest" description="Disordered" evidence="1">
    <location>
        <begin position="146"/>
        <end position="165"/>
    </location>
</feature>
<feature type="compositionally biased region" description="Basic and acidic residues" evidence="1">
    <location>
        <begin position="53"/>
        <end position="66"/>
    </location>
</feature>
<reference evidence="2 3" key="1">
    <citation type="submission" date="2018-02" db="EMBL/GenBank/DDBJ databases">
        <title>Genome sequence of the basidiomycete white-rot fungus Phlebia centrifuga.</title>
        <authorList>
            <person name="Granchi Z."/>
            <person name="Peng M."/>
            <person name="de Vries R.P."/>
            <person name="Hilden K."/>
            <person name="Makela M.R."/>
            <person name="Grigoriev I."/>
            <person name="Riley R."/>
        </authorList>
    </citation>
    <scope>NUCLEOTIDE SEQUENCE [LARGE SCALE GENOMIC DNA]</scope>
    <source>
        <strain evidence="2 3">FBCC195</strain>
    </source>
</reference>
<dbReference type="AlphaFoldDB" id="A0A2R6S4I4"/>
<organism evidence="2 3">
    <name type="scientific">Hermanssonia centrifuga</name>
    <dbReference type="NCBI Taxonomy" id="98765"/>
    <lineage>
        <taxon>Eukaryota</taxon>
        <taxon>Fungi</taxon>
        <taxon>Dikarya</taxon>
        <taxon>Basidiomycota</taxon>
        <taxon>Agaricomycotina</taxon>
        <taxon>Agaricomycetes</taxon>
        <taxon>Polyporales</taxon>
        <taxon>Meruliaceae</taxon>
        <taxon>Hermanssonia</taxon>
    </lineage>
</organism>
<feature type="compositionally biased region" description="Pro residues" evidence="1">
    <location>
        <begin position="19"/>
        <end position="29"/>
    </location>
</feature>
<gene>
    <name evidence="2" type="ORF">PHLCEN_2v962</name>
</gene>